<evidence type="ECO:0000256" key="3">
    <source>
        <dbReference type="ARBA" id="ARBA00023274"/>
    </source>
</evidence>
<accession>A0A2H0CTN6</accession>
<evidence type="ECO:0000256" key="4">
    <source>
        <dbReference type="ARBA" id="ARBA00035499"/>
    </source>
</evidence>
<comment type="caution">
    <text evidence="5">The sequence shown here is derived from an EMBL/GenBank/DDBJ whole genome shotgun (WGS) entry which is preliminary data.</text>
</comment>
<keyword evidence="3" id="KW-0687">Ribonucleoprotein</keyword>
<organism evidence="5 6">
    <name type="scientific">Candidatus Lloydbacteria bacterium CG22_combo_CG10-13_8_21_14_all_47_15</name>
    <dbReference type="NCBI Taxonomy" id="1974635"/>
    <lineage>
        <taxon>Bacteria</taxon>
        <taxon>Candidatus Lloydiibacteriota</taxon>
    </lineage>
</organism>
<name>A0A2H0CTN6_9BACT</name>
<dbReference type="InterPro" id="IPR005822">
    <property type="entry name" value="Ribosomal_uL13"/>
</dbReference>
<comment type="similarity">
    <text evidence="1">Belongs to the universal ribosomal protein uL13 family.</text>
</comment>
<dbReference type="GO" id="GO:0003735">
    <property type="term" value="F:structural constituent of ribosome"/>
    <property type="evidence" value="ECO:0007669"/>
    <property type="project" value="InterPro"/>
</dbReference>
<dbReference type="GO" id="GO:0017148">
    <property type="term" value="P:negative regulation of translation"/>
    <property type="evidence" value="ECO:0007669"/>
    <property type="project" value="TreeGrafter"/>
</dbReference>
<dbReference type="NCBIfam" id="TIGR01066">
    <property type="entry name" value="rplM_bact"/>
    <property type="match status" value="1"/>
</dbReference>
<reference evidence="5 6" key="1">
    <citation type="submission" date="2017-09" db="EMBL/GenBank/DDBJ databases">
        <title>Depth-based differentiation of microbial function through sediment-hosted aquifers and enrichment of novel symbionts in the deep terrestrial subsurface.</title>
        <authorList>
            <person name="Probst A.J."/>
            <person name="Ladd B."/>
            <person name="Jarett J.K."/>
            <person name="Geller-Mcgrath D.E."/>
            <person name="Sieber C.M."/>
            <person name="Emerson J.B."/>
            <person name="Anantharaman K."/>
            <person name="Thomas B.C."/>
            <person name="Malmstrom R."/>
            <person name="Stieglmeier M."/>
            <person name="Klingl A."/>
            <person name="Woyke T."/>
            <person name="Ryan C.M."/>
            <person name="Banfield J.F."/>
        </authorList>
    </citation>
    <scope>NUCLEOTIDE SEQUENCE [LARGE SCALE GENOMIC DNA]</scope>
    <source>
        <strain evidence="5">CG22_combo_CG10-13_8_21_14_all_47_15</strain>
    </source>
</reference>
<dbReference type="PANTHER" id="PTHR11545:SF2">
    <property type="entry name" value="LARGE RIBOSOMAL SUBUNIT PROTEIN UL13M"/>
    <property type="match status" value="1"/>
</dbReference>
<gene>
    <name evidence="5" type="primary">rplM</name>
    <name evidence="5" type="ORF">COW88_02640</name>
</gene>
<dbReference type="GO" id="GO:1990904">
    <property type="term" value="C:ribonucleoprotein complex"/>
    <property type="evidence" value="ECO:0007669"/>
    <property type="project" value="UniProtKB-KW"/>
</dbReference>
<dbReference type="SUPFAM" id="SSF52161">
    <property type="entry name" value="Ribosomal protein L13"/>
    <property type="match status" value="1"/>
</dbReference>
<dbReference type="InterPro" id="IPR036899">
    <property type="entry name" value="Ribosomal_uL13_sf"/>
</dbReference>
<dbReference type="EMBL" id="PCTL01000026">
    <property type="protein sequence ID" value="PIP73264.1"/>
    <property type="molecule type" value="Genomic_DNA"/>
</dbReference>
<evidence type="ECO:0000256" key="1">
    <source>
        <dbReference type="ARBA" id="ARBA00006227"/>
    </source>
</evidence>
<dbReference type="Pfam" id="PF00572">
    <property type="entry name" value="Ribosomal_L13"/>
    <property type="match status" value="1"/>
</dbReference>
<protein>
    <recommendedName>
        <fullName evidence="4">50S ribosomal protein L13</fullName>
    </recommendedName>
</protein>
<dbReference type="PIRSF" id="PIRSF002181">
    <property type="entry name" value="Ribosomal_L13"/>
    <property type="match status" value="1"/>
</dbReference>
<dbReference type="Gene3D" id="3.90.1180.10">
    <property type="entry name" value="Ribosomal protein L13"/>
    <property type="match status" value="1"/>
</dbReference>
<dbReference type="GO" id="GO:0003729">
    <property type="term" value="F:mRNA binding"/>
    <property type="evidence" value="ECO:0007669"/>
    <property type="project" value="TreeGrafter"/>
</dbReference>
<dbReference type="CDD" id="cd00392">
    <property type="entry name" value="Ribosomal_L13"/>
    <property type="match status" value="1"/>
</dbReference>
<evidence type="ECO:0000313" key="6">
    <source>
        <dbReference type="Proteomes" id="UP000230638"/>
    </source>
</evidence>
<dbReference type="PANTHER" id="PTHR11545">
    <property type="entry name" value="RIBOSOMAL PROTEIN L13"/>
    <property type="match status" value="1"/>
</dbReference>
<sequence length="121" mass="13229">MQVKTDNKDYTIDASGKSLGRVSSDAAAALMGKRSPGFLRHIPAGVTVRITNAAKANISVKKLAGKIYTRYSGYPGGLKTERMEQVIAKKGYKEVFRRAVYGMLPGNKLRAGRMKHLIVTE</sequence>
<dbReference type="Proteomes" id="UP000230638">
    <property type="component" value="Unassembled WGS sequence"/>
</dbReference>
<proteinExistence type="inferred from homology"/>
<keyword evidence="2 5" id="KW-0689">Ribosomal protein</keyword>
<evidence type="ECO:0000256" key="2">
    <source>
        <dbReference type="ARBA" id="ARBA00022980"/>
    </source>
</evidence>
<dbReference type="GO" id="GO:0006412">
    <property type="term" value="P:translation"/>
    <property type="evidence" value="ECO:0007669"/>
    <property type="project" value="InterPro"/>
</dbReference>
<dbReference type="AlphaFoldDB" id="A0A2H0CTN6"/>
<evidence type="ECO:0000313" key="5">
    <source>
        <dbReference type="EMBL" id="PIP73264.1"/>
    </source>
</evidence>
<dbReference type="GO" id="GO:0005840">
    <property type="term" value="C:ribosome"/>
    <property type="evidence" value="ECO:0007669"/>
    <property type="project" value="UniProtKB-KW"/>
</dbReference>
<dbReference type="InterPro" id="IPR005823">
    <property type="entry name" value="Ribosomal_uL13_bac-type"/>
</dbReference>